<dbReference type="PANTHER" id="PTHR46289">
    <property type="entry name" value="52 KDA REPRESSOR OF THE INHIBITOR OF THE PROTEIN KINASE-LIKE PROTEIN-RELATED"/>
    <property type="match status" value="1"/>
</dbReference>
<protein>
    <recommendedName>
        <fullName evidence="1">DUF4371 domain-containing protein</fullName>
    </recommendedName>
</protein>
<accession>A0AAV6UUT0</accession>
<organism evidence="2 3">
    <name type="scientific">Oedothorax gibbosus</name>
    <dbReference type="NCBI Taxonomy" id="931172"/>
    <lineage>
        <taxon>Eukaryota</taxon>
        <taxon>Metazoa</taxon>
        <taxon>Ecdysozoa</taxon>
        <taxon>Arthropoda</taxon>
        <taxon>Chelicerata</taxon>
        <taxon>Arachnida</taxon>
        <taxon>Araneae</taxon>
        <taxon>Araneomorphae</taxon>
        <taxon>Entelegynae</taxon>
        <taxon>Araneoidea</taxon>
        <taxon>Linyphiidae</taxon>
        <taxon>Erigoninae</taxon>
        <taxon>Oedothorax</taxon>
    </lineage>
</organism>
<dbReference type="InterPro" id="IPR025398">
    <property type="entry name" value="DUF4371"/>
</dbReference>
<keyword evidence="3" id="KW-1185">Reference proteome</keyword>
<name>A0AAV6UUT0_9ARAC</name>
<reference evidence="2 3" key="1">
    <citation type="journal article" date="2022" name="Nat. Ecol. Evol.">
        <title>A masculinizing supergene underlies an exaggerated male reproductive morph in a spider.</title>
        <authorList>
            <person name="Hendrickx F."/>
            <person name="De Corte Z."/>
            <person name="Sonet G."/>
            <person name="Van Belleghem S.M."/>
            <person name="Kostlbacher S."/>
            <person name="Vangestel C."/>
        </authorList>
    </citation>
    <scope>NUCLEOTIDE SEQUENCE [LARGE SCALE GENOMIC DNA]</scope>
    <source>
        <strain evidence="2">W744_W776</strain>
    </source>
</reference>
<proteinExistence type="predicted"/>
<dbReference type="InterPro" id="IPR012337">
    <property type="entry name" value="RNaseH-like_sf"/>
</dbReference>
<evidence type="ECO:0000313" key="2">
    <source>
        <dbReference type="EMBL" id="KAG8187403.1"/>
    </source>
</evidence>
<evidence type="ECO:0000259" key="1">
    <source>
        <dbReference type="Pfam" id="PF14291"/>
    </source>
</evidence>
<gene>
    <name evidence="2" type="ORF">JTE90_016947</name>
</gene>
<dbReference type="Pfam" id="PF14291">
    <property type="entry name" value="DUF4371"/>
    <property type="match status" value="1"/>
</dbReference>
<evidence type="ECO:0000313" key="3">
    <source>
        <dbReference type="Proteomes" id="UP000827092"/>
    </source>
</evidence>
<comment type="caution">
    <text evidence="2">The sequence shown here is derived from an EMBL/GenBank/DDBJ whole genome shotgun (WGS) entry which is preliminary data.</text>
</comment>
<sequence>MTFSKDFESTYINSDTEIRNKLDSARLRQINENRARLVPIIESIIFLGRQNIPLRGHRDDGLIDSSSSSSIVNEGNFRELLRFRISAGDTALQKHLENTSANATYISKTTQSEIIEVCKEEIFDILKTKINSSTYYSVIFDETTDASHTSQMSLIIRYLDESILREDFLEFINCHKENYDKENNNKEPVMSGEVLAKTVINTLSKHGFNLENCVGIGTDGCNLYRGSVNAVGTIKEVVAFFNASAKRKIVLKSCNTSLINLCETRWSERHDSINRFKSELISVVEALEVVSEWNDRESASKADSLISGLTNPTFILSLFSLDDVLSETHTLSQALQTKALDKMTANNLIKDLIHSMTKKREEADKNFNDIYEDALNVMKELNITMYLPRSWSPKKSSQYLNQ</sequence>
<dbReference type="InterPro" id="IPR052958">
    <property type="entry name" value="IFN-induced_PKR_regulator"/>
</dbReference>
<dbReference type="SUPFAM" id="SSF53098">
    <property type="entry name" value="Ribonuclease H-like"/>
    <property type="match status" value="1"/>
</dbReference>
<dbReference type="Proteomes" id="UP000827092">
    <property type="component" value="Unassembled WGS sequence"/>
</dbReference>
<dbReference type="PANTHER" id="PTHR46289:SF14">
    <property type="entry name" value="DUF4371 DOMAIN-CONTAINING PROTEIN"/>
    <property type="match status" value="1"/>
</dbReference>
<dbReference type="AlphaFoldDB" id="A0AAV6UUT0"/>
<dbReference type="EMBL" id="JAFNEN010000273">
    <property type="protein sequence ID" value="KAG8187403.1"/>
    <property type="molecule type" value="Genomic_DNA"/>
</dbReference>
<feature type="domain" description="DUF4371" evidence="1">
    <location>
        <begin position="31"/>
        <end position="228"/>
    </location>
</feature>